<dbReference type="CDD" id="cd00840">
    <property type="entry name" value="MPP_Mre11_N"/>
    <property type="match status" value="1"/>
</dbReference>
<evidence type="ECO:0000256" key="3">
    <source>
        <dbReference type="ARBA" id="ARBA00013365"/>
    </source>
</evidence>
<name>A0A6S6T7T7_9BACT</name>
<proteinExistence type="inferred from homology"/>
<dbReference type="Pfam" id="PF00149">
    <property type="entry name" value="Metallophos"/>
    <property type="match status" value="1"/>
</dbReference>
<keyword evidence="7" id="KW-0235">DNA replication</keyword>
<gene>
    <name evidence="7" type="primary">sbcD</name>
    <name evidence="10" type="ORF">HELGO_WM37944</name>
</gene>
<dbReference type="InterPro" id="IPR026843">
    <property type="entry name" value="SbcD_C"/>
</dbReference>
<dbReference type="PANTHER" id="PTHR30337:SF0">
    <property type="entry name" value="NUCLEASE SBCCD SUBUNIT D"/>
    <property type="match status" value="1"/>
</dbReference>
<evidence type="ECO:0000259" key="9">
    <source>
        <dbReference type="Pfam" id="PF12320"/>
    </source>
</evidence>
<evidence type="ECO:0000256" key="6">
    <source>
        <dbReference type="ARBA" id="ARBA00022839"/>
    </source>
</evidence>
<dbReference type="InterPro" id="IPR041796">
    <property type="entry name" value="Mre11_N"/>
</dbReference>
<dbReference type="GO" id="GO:0006310">
    <property type="term" value="P:DNA recombination"/>
    <property type="evidence" value="ECO:0007669"/>
    <property type="project" value="UniProtKB-KW"/>
</dbReference>
<feature type="domain" description="Nuclease SbcCD subunit D C-terminal" evidence="9">
    <location>
        <begin position="286"/>
        <end position="383"/>
    </location>
</feature>
<dbReference type="NCBIfam" id="TIGR00619">
    <property type="entry name" value="sbcd"/>
    <property type="match status" value="1"/>
</dbReference>
<dbReference type="InterPro" id="IPR004843">
    <property type="entry name" value="Calcineurin-like_PHP"/>
</dbReference>
<keyword evidence="4 7" id="KW-0540">Nuclease</keyword>
<dbReference type="InterPro" id="IPR004593">
    <property type="entry name" value="SbcD"/>
</dbReference>
<comment type="function">
    <text evidence="7">SbcCD cleaves DNA hairpin structures. These structures can inhibit DNA replication and are intermediates in certain DNA recombination reactions. The complex acts as a 3'-&gt;5' double strand exonuclease that can open hairpins. It also has a 5' single-strand endonuclease activity.</text>
</comment>
<dbReference type="GO" id="GO:0006260">
    <property type="term" value="P:DNA replication"/>
    <property type="evidence" value="ECO:0007669"/>
    <property type="project" value="UniProtKB-KW"/>
</dbReference>
<feature type="domain" description="Calcineurin-like phosphoesterase" evidence="8">
    <location>
        <begin position="1"/>
        <end position="235"/>
    </location>
</feature>
<dbReference type="Gene3D" id="3.60.21.10">
    <property type="match status" value="1"/>
</dbReference>
<dbReference type="Gene3D" id="3.30.160.720">
    <property type="match status" value="1"/>
</dbReference>
<evidence type="ECO:0000256" key="5">
    <source>
        <dbReference type="ARBA" id="ARBA00022801"/>
    </source>
</evidence>
<comment type="similarity">
    <text evidence="1 7">Belongs to the SbcD family.</text>
</comment>
<dbReference type="AlphaFoldDB" id="A0A6S6T7T7"/>
<dbReference type="GO" id="GO:0004519">
    <property type="term" value="F:endonuclease activity"/>
    <property type="evidence" value="ECO:0007669"/>
    <property type="project" value="UniProtKB-KW"/>
</dbReference>
<dbReference type="PANTHER" id="PTHR30337">
    <property type="entry name" value="COMPONENT OF ATP-DEPENDENT DSDNA EXONUCLEASE"/>
    <property type="match status" value="1"/>
</dbReference>
<dbReference type="InterPro" id="IPR029052">
    <property type="entry name" value="Metallo-depent_PP-like"/>
</dbReference>
<evidence type="ECO:0000256" key="1">
    <source>
        <dbReference type="ARBA" id="ARBA00010555"/>
    </source>
</evidence>
<keyword evidence="7" id="KW-0233">DNA recombination</keyword>
<evidence type="ECO:0000313" key="10">
    <source>
        <dbReference type="EMBL" id="CAA6811233.1"/>
    </source>
</evidence>
<evidence type="ECO:0000256" key="2">
    <source>
        <dbReference type="ARBA" id="ARBA00011322"/>
    </source>
</evidence>
<protein>
    <recommendedName>
        <fullName evidence="3 7">Nuclease SbcCD subunit D</fullName>
    </recommendedName>
</protein>
<accession>A0A6S6T7T7</accession>
<evidence type="ECO:0000259" key="8">
    <source>
        <dbReference type="Pfam" id="PF00149"/>
    </source>
</evidence>
<keyword evidence="5 7" id="KW-0378">Hydrolase</keyword>
<dbReference type="EMBL" id="CACVAQ010000174">
    <property type="protein sequence ID" value="CAA6811233.1"/>
    <property type="molecule type" value="Genomic_DNA"/>
</dbReference>
<dbReference type="InterPro" id="IPR050535">
    <property type="entry name" value="DNA_Repair-Maintenance_Comp"/>
</dbReference>
<keyword evidence="6 7" id="KW-0269">Exonuclease</keyword>
<reference evidence="10" key="1">
    <citation type="submission" date="2020-01" db="EMBL/GenBank/DDBJ databases">
        <authorList>
            <person name="Meier V. D."/>
            <person name="Meier V D."/>
        </authorList>
    </citation>
    <scope>NUCLEOTIDE SEQUENCE</scope>
    <source>
        <strain evidence="10">HLG_WM_MAG_10</strain>
    </source>
</reference>
<dbReference type="SUPFAM" id="SSF56300">
    <property type="entry name" value="Metallo-dependent phosphatases"/>
    <property type="match status" value="1"/>
</dbReference>
<sequence>MKVLHTADWHLGKKFSHRDREQEHHAVLHWLVQYIITEKIELLIVAGDIFDTDNPPNYARKLYFNFLKQLVNTCCEDIVIVAGNHDSANMLDAPKELLKMLNVHVVGHISEDRAAQIIEIRGKEEGTLKAVVGAVPYLRDKDIRKSISGETYEERVENLRSGIQQHYQEIETALKPYQRKNIPVIVTGHLYAAGGDRVEERKNTIHLGIGGLGIIKAESFSEDFDYVALGHLHRPQRIDKNRPIWYSGTLIPLDFSELNYDQVVLTIEFEAKTIVKHQSVKVPLKRKIRTYKGTLEYIKEKLSNIEDEVELDTWLKIIVETTHYLPDLSNDLDEIIQGKPVEIIKLEQSKTQDTSIDNTAYQNLQSLQDLKEIEVFRMCAQQKGQIETEQLGELESSFKELLGWMQERDVE</sequence>
<evidence type="ECO:0000256" key="7">
    <source>
        <dbReference type="RuleBase" id="RU363069"/>
    </source>
</evidence>
<organism evidence="10">
    <name type="scientific">uncultured Aureispira sp</name>
    <dbReference type="NCBI Taxonomy" id="1331704"/>
    <lineage>
        <taxon>Bacteria</taxon>
        <taxon>Pseudomonadati</taxon>
        <taxon>Bacteroidota</taxon>
        <taxon>Saprospiria</taxon>
        <taxon>Saprospirales</taxon>
        <taxon>Saprospiraceae</taxon>
        <taxon>Aureispira</taxon>
        <taxon>environmental samples</taxon>
    </lineage>
</organism>
<dbReference type="GO" id="GO:0008408">
    <property type="term" value="F:3'-5' exonuclease activity"/>
    <property type="evidence" value="ECO:0007669"/>
    <property type="project" value="InterPro"/>
</dbReference>
<comment type="subunit">
    <text evidence="2 7">Heterodimer of SbcC and SbcD.</text>
</comment>
<keyword evidence="7" id="KW-0255">Endonuclease</keyword>
<evidence type="ECO:0000256" key="4">
    <source>
        <dbReference type="ARBA" id="ARBA00022722"/>
    </source>
</evidence>
<dbReference type="Pfam" id="PF12320">
    <property type="entry name" value="SbcD_C"/>
    <property type="match status" value="1"/>
</dbReference>